<dbReference type="PATRIC" id="fig|947033.5.peg.3274"/>
<dbReference type="InterPro" id="IPR052373">
    <property type="entry name" value="Gamma-glu_amide_hydrolase"/>
</dbReference>
<reference evidence="3 4" key="1">
    <citation type="submission" date="2015-11" db="EMBL/GenBank/DDBJ databases">
        <title>Genomic analysis of 38 Legionella species identifies large and diverse effector repertoires.</title>
        <authorList>
            <person name="Burstein D."/>
            <person name="Amaro F."/>
            <person name="Zusman T."/>
            <person name="Lifshitz Z."/>
            <person name="Cohen O."/>
            <person name="Gilbert J.A."/>
            <person name="Pupko T."/>
            <person name="Shuman H.A."/>
            <person name="Segal G."/>
        </authorList>
    </citation>
    <scope>NUCLEOTIDE SEQUENCE [LARGE SCALE GENOMIC DNA]</scope>
    <source>
        <strain evidence="3 4">IMVS3376</strain>
    </source>
</reference>
<comment type="caution">
    <text evidence="3">The sequence shown here is derived from an EMBL/GenBank/DDBJ whole genome shotgun (WGS) entry which is preliminary data.</text>
</comment>
<accession>A0A0W0ZDN7</accession>
<dbReference type="STRING" id="947033.Lste_3089"/>
<gene>
    <name evidence="3" type="ORF">Lste_3089</name>
</gene>
<evidence type="ECO:0000256" key="1">
    <source>
        <dbReference type="ARBA" id="ARBA00022962"/>
    </source>
</evidence>
<dbReference type="GO" id="GO:0016740">
    <property type="term" value="F:transferase activity"/>
    <property type="evidence" value="ECO:0007669"/>
    <property type="project" value="UniProtKB-KW"/>
</dbReference>
<protein>
    <submittedName>
        <fullName evidence="3">Glutamine amidotransferase</fullName>
    </submittedName>
</protein>
<evidence type="ECO:0000313" key="3">
    <source>
        <dbReference type="EMBL" id="KTD66883.1"/>
    </source>
</evidence>
<keyword evidence="1 3" id="KW-0315">Glutamine amidotransferase</keyword>
<dbReference type="GO" id="GO:0061672">
    <property type="term" value="C:glutathione hydrolase complex"/>
    <property type="evidence" value="ECO:0007669"/>
    <property type="project" value="TreeGrafter"/>
</dbReference>
<dbReference type="Gene3D" id="3.60.20.10">
    <property type="entry name" value="Glutamine Phosphoribosylpyrophosphate, subunit 1, domain 1"/>
    <property type="match status" value="1"/>
</dbReference>
<proteinExistence type="predicted"/>
<dbReference type="OrthoDB" id="9804310at2"/>
<dbReference type="InterPro" id="IPR029055">
    <property type="entry name" value="Ntn_hydrolases_N"/>
</dbReference>
<dbReference type="Proteomes" id="UP000054926">
    <property type="component" value="Unassembled WGS sequence"/>
</dbReference>
<sequence length="284" mass="32673">MCRFIAYTGCELLLANVLIKPEDSLLRQSRLAKESTTLTNGDGFGVGWYVPKISPNPAVFLSIFPAWNDENLLHLTNKIESHLFFAHVRAASTGGVSHLNCHPFIHKNWMFMHNGQIHDFSSIKRHLRNLLGDEIYNWIRGETDSEHIFALFLELSKAKDLNKLSDVAQILLDTFKTIQNLINQFGTQGPSYYNICLTDGKRIVASRYCTEKVTEPESLHYLEGKYFWSEQEYLEKFKSKQRPSVLIASERLTHFSHQWQTVPANHMILVDSDYSVQIQPIKSI</sequence>
<dbReference type="InterPro" id="IPR026869">
    <property type="entry name" value="EgtC-like"/>
</dbReference>
<dbReference type="GO" id="GO:0008242">
    <property type="term" value="F:omega peptidase activity"/>
    <property type="evidence" value="ECO:0007669"/>
    <property type="project" value="TreeGrafter"/>
</dbReference>
<dbReference type="GO" id="GO:0005737">
    <property type="term" value="C:cytoplasm"/>
    <property type="evidence" value="ECO:0007669"/>
    <property type="project" value="TreeGrafter"/>
</dbReference>
<dbReference type="InterPro" id="IPR017932">
    <property type="entry name" value="GATase_2_dom"/>
</dbReference>
<dbReference type="CDD" id="cd01908">
    <property type="entry name" value="YafJ"/>
    <property type="match status" value="1"/>
</dbReference>
<dbReference type="SUPFAM" id="SSF56235">
    <property type="entry name" value="N-terminal nucleophile aminohydrolases (Ntn hydrolases)"/>
    <property type="match status" value="1"/>
</dbReference>
<name>A0A0W0ZDN7_9GAMM</name>
<evidence type="ECO:0000313" key="4">
    <source>
        <dbReference type="Proteomes" id="UP000054926"/>
    </source>
</evidence>
<dbReference type="RefSeq" id="WP_058511934.1">
    <property type="nucleotide sequence ID" value="NZ_DAIOMV010000002.1"/>
</dbReference>
<feature type="domain" description="Glutamine amidotransferase type-2" evidence="2">
    <location>
        <begin position="2"/>
        <end position="273"/>
    </location>
</feature>
<dbReference type="PANTHER" id="PTHR43187:SF1">
    <property type="entry name" value="GLUTAMINE AMIDOTRANSFERASE DUG3-RELATED"/>
    <property type="match status" value="1"/>
</dbReference>
<keyword evidence="4" id="KW-1185">Reference proteome</keyword>
<dbReference type="AlphaFoldDB" id="A0A0W0ZDN7"/>
<dbReference type="PROSITE" id="PS51278">
    <property type="entry name" value="GATASE_TYPE_2"/>
    <property type="match status" value="1"/>
</dbReference>
<dbReference type="PANTHER" id="PTHR43187">
    <property type="entry name" value="GLUTAMINE AMIDOTRANSFERASE DUG3-RELATED"/>
    <property type="match status" value="1"/>
</dbReference>
<organism evidence="3 4">
    <name type="scientific">Legionella steelei</name>
    <dbReference type="NCBI Taxonomy" id="947033"/>
    <lineage>
        <taxon>Bacteria</taxon>
        <taxon>Pseudomonadati</taxon>
        <taxon>Pseudomonadota</taxon>
        <taxon>Gammaproteobacteria</taxon>
        <taxon>Legionellales</taxon>
        <taxon>Legionellaceae</taxon>
        <taxon>Legionella</taxon>
    </lineage>
</organism>
<dbReference type="EMBL" id="LNYY01000021">
    <property type="protein sequence ID" value="KTD66883.1"/>
    <property type="molecule type" value="Genomic_DNA"/>
</dbReference>
<dbReference type="GO" id="GO:0006751">
    <property type="term" value="P:glutathione catabolic process"/>
    <property type="evidence" value="ECO:0007669"/>
    <property type="project" value="TreeGrafter"/>
</dbReference>
<evidence type="ECO:0000259" key="2">
    <source>
        <dbReference type="PROSITE" id="PS51278"/>
    </source>
</evidence>
<keyword evidence="3" id="KW-0808">Transferase</keyword>
<dbReference type="Pfam" id="PF13230">
    <property type="entry name" value="GATase_4"/>
    <property type="match status" value="1"/>
</dbReference>